<gene>
    <name evidence="2" type="ORF">N7493_004537</name>
</gene>
<dbReference type="Proteomes" id="UP001215712">
    <property type="component" value="Unassembled WGS sequence"/>
</dbReference>
<name>A0AAD6HNR4_9EURO</name>
<comment type="caution">
    <text evidence="2">The sequence shown here is derived from an EMBL/GenBank/DDBJ whole genome shotgun (WGS) entry which is preliminary data.</text>
</comment>
<feature type="chain" id="PRO_5041920230" evidence="1">
    <location>
        <begin position="18"/>
        <end position="233"/>
    </location>
</feature>
<keyword evidence="1" id="KW-0732">Signal</keyword>
<proteinExistence type="predicted"/>
<accession>A0AAD6HNR4</accession>
<sequence>MQYSALFMSTLVALASAQSSTPSATSESSGSSATQAATTLSSKTSASQTSSASSESTTVVSIFEAVDNDSGYTVSWYTSLGASIIGLNVDYTTYEVDCLSGAPTTDCSVNAPYTVVAGPTTLSYSRSLPVEAYGATVAVTMDVACSFTHSTESAVCKATEWASYEGQSSSTSTTMSYATNEVVYKPLTITAGLDKLSSPQATETPNAADAPHRPLVTAAPLGAAAIIAVVGLL</sequence>
<dbReference type="AlphaFoldDB" id="A0AAD6HNR4"/>
<dbReference type="EMBL" id="JAQJAN010000005">
    <property type="protein sequence ID" value="KAJ5728207.1"/>
    <property type="molecule type" value="Genomic_DNA"/>
</dbReference>
<dbReference type="PANTHER" id="PTHR40640:SF1">
    <property type="entry name" value="ANCHORED GLYCOPROTEIN, PUTATIVE (AFU_ORTHOLOGUE AFUA_8G04860)-RELATED"/>
    <property type="match status" value="1"/>
</dbReference>
<protein>
    <submittedName>
        <fullName evidence="2">Uncharacterized protein</fullName>
    </submittedName>
</protein>
<reference evidence="2" key="1">
    <citation type="journal article" date="2023" name="IMA Fungus">
        <title>Comparative genomic study of the Penicillium genus elucidates a diverse pangenome and 15 lateral gene transfer events.</title>
        <authorList>
            <person name="Petersen C."/>
            <person name="Sorensen T."/>
            <person name="Nielsen M.R."/>
            <person name="Sondergaard T.E."/>
            <person name="Sorensen J.L."/>
            <person name="Fitzpatrick D.A."/>
            <person name="Frisvad J.C."/>
            <person name="Nielsen K.L."/>
        </authorList>
    </citation>
    <scope>NUCLEOTIDE SEQUENCE</scope>
    <source>
        <strain evidence="2">IBT 17514</strain>
    </source>
</reference>
<organism evidence="2 3">
    <name type="scientific">Penicillium malachiteum</name>
    <dbReference type="NCBI Taxonomy" id="1324776"/>
    <lineage>
        <taxon>Eukaryota</taxon>
        <taxon>Fungi</taxon>
        <taxon>Dikarya</taxon>
        <taxon>Ascomycota</taxon>
        <taxon>Pezizomycotina</taxon>
        <taxon>Eurotiomycetes</taxon>
        <taxon>Eurotiomycetidae</taxon>
        <taxon>Eurotiales</taxon>
        <taxon>Aspergillaceae</taxon>
        <taxon>Penicillium</taxon>
    </lineage>
</organism>
<dbReference type="PANTHER" id="PTHR40640">
    <property type="entry name" value="ANCHORED GLYCOPROTEIN, PUTATIVE (AFU_ORTHOLOGUE AFUA_8G04860)-RELATED"/>
    <property type="match status" value="1"/>
</dbReference>
<evidence type="ECO:0000313" key="3">
    <source>
        <dbReference type="Proteomes" id="UP001215712"/>
    </source>
</evidence>
<reference evidence="2" key="2">
    <citation type="submission" date="2023-01" db="EMBL/GenBank/DDBJ databases">
        <authorList>
            <person name="Petersen C."/>
        </authorList>
    </citation>
    <scope>NUCLEOTIDE SEQUENCE</scope>
    <source>
        <strain evidence="2">IBT 17514</strain>
    </source>
</reference>
<evidence type="ECO:0000256" key="1">
    <source>
        <dbReference type="SAM" id="SignalP"/>
    </source>
</evidence>
<evidence type="ECO:0000313" key="2">
    <source>
        <dbReference type="EMBL" id="KAJ5728207.1"/>
    </source>
</evidence>
<feature type="signal peptide" evidence="1">
    <location>
        <begin position="1"/>
        <end position="17"/>
    </location>
</feature>
<keyword evidence="3" id="KW-1185">Reference proteome</keyword>